<feature type="chain" id="PRO_5043430128" evidence="1">
    <location>
        <begin position="18"/>
        <end position="243"/>
    </location>
</feature>
<protein>
    <submittedName>
        <fullName evidence="2">Hemolymph juvenile hormone binding protein (JHBP)</fullName>
    </submittedName>
</protein>
<dbReference type="InterPro" id="IPR010562">
    <property type="entry name" value="Haemolymph_juvenile_hormone-bd"/>
</dbReference>
<organism evidence="2 3">
    <name type="scientific">Popillia japonica</name>
    <name type="common">Japanese beetle</name>
    <dbReference type="NCBI Taxonomy" id="7064"/>
    <lineage>
        <taxon>Eukaryota</taxon>
        <taxon>Metazoa</taxon>
        <taxon>Ecdysozoa</taxon>
        <taxon>Arthropoda</taxon>
        <taxon>Hexapoda</taxon>
        <taxon>Insecta</taxon>
        <taxon>Pterygota</taxon>
        <taxon>Neoptera</taxon>
        <taxon>Endopterygota</taxon>
        <taxon>Coleoptera</taxon>
        <taxon>Polyphaga</taxon>
        <taxon>Scarabaeiformia</taxon>
        <taxon>Scarabaeidae</taxon>
        <taxon>Rutelinae</taxon>
        <taxon>Popillia</taxon>
    </lineage>
</organism>
<dbReference type="EMBL" id="JASPKY010000731">
    <property type="protein sequence ID" value="KAK9686084.1"/>
    <property type="molecule type" value="Genomic_DNA"/>
</dbReference>
<gene>
    <name evidence="2" type="ORF">QE152_g37469</name>
</gene>
<dbReference type="Pfam" id="PF06585">
    <property type="entry name" value="JHBP"/>
    <property type="match status" value="1"/>
</dbReference>
<evidence type="ECO:0000256" key="1">
    <source>
        <dbReference type="SAM" id="SignalP"/>
    </source>
</evidence>
<keyword evidence="1" id="KW-0732">Signal</keyword>
<dbReference type="Gene3D" id="3.15.10.30">
    <property type="entry name" value="Haemolymph juvenile hormone binding protein"/>
    <property type="match status" value="1"/>
</dbReference>
<evidence type="ECO:0000313" key="3">
    <source>
        <dbReference type="Proteomes" id="UP001458880"/>
    </source>
</evidence>
<feature type="signal peptide" evidence="1">
    <location>
        <begin position="1"/>
        <end position="17"/>
    </location>
</feature>
<dbReference type="Proteomes" id="UP001458880">
    <property type="component" value="Unassembled WGS sequence"/>
</dbReference>
<dbReference type="SMART" id="SM00700">
    <property type="entry name" value="JHBP"/>
    <property type="match status" value="1"/>
</dbReference>
<sequence length="243" mass="27607">MKMLLLVYVVCIASAFSAKLPDYLKRCDLKDPKLNDCLIDHANQAIPVLVKGDPSIGIPVLSPLTIPKVELSGERFTVTLTDVLFDNFKDMVVTESELDLPNNKYWFVLGCKYLNFTADYTLKDGQILTRTLSGDGRLEMSLMDNIMRYSSSMARYAKDDQTYLKSTESTLTLKSDRMYFNFENLWSDDDDGQDIAEFLQENWKVLQTKVLPGLEILIKEKIDAVMTAVQENSSIEESFIGYS</sequence>
<dbReference type="AlphaFoldDB" id="A0AAW1IAF9"/>
<comment type="caution">
    <text evidence="2">The sequence shown here is derived from an EMBL/GenBank/DDBJ whole genome shotgun (WGS) entry which is preliminary data.</text>
</comment>
<dbReference type="PANTHER" id="PTHR11008">
    <property type="entry name" value="PROTEIN TAKEOUT-LIKE PROTEIN"/>
    <property type="match status" value="1"/>
</dbReference>
<dbReference type="PANTHER" id="PTHR11008:SF32">
    <property type="entry name" value="CIRCADIAN CLOCK-CONTROLLED PROTEIN DAYWAKE-RELATED"/>
    <property type="match status" value="1"/>
</dbReference>
<accession>A0AAW1IAF9</accession>
<reference evidence="2 3" key="1">
    <citation type="journal article" date="2024" name="BMC Genomics">
        <title>De novo assembly and annotation of Popillia japonica's genome with initial clues to its potential as an invasive pest.</title>
        <authorList>
            <person name="Cucini C."/>
            <person name="Boschi S."/>
            <person name="Funari R."/>
            <person name="Cardaioli E."/>
            <person name="Iannotti N."/>
            <person name="Marturano G."/>
            <person name="Paoli F."/>
            <person name="Bruttini M."/>
            <person name="Carapelli A."/>
            <person name="Frati F."/>
            <person name="Nardi F."/>
        </authorList>
    </citation>
    <scope>NUCLEOTIDE SEQUENCE [LARGE SCALE GENOMIC DNA]</scope>
    <source>
        <strain evidence="2">DMR45628</strain>
    </source>
</reference>
<evidence type="ECO:0000313" key="2">
    <source>
        <dbReference type="EMBL" id="KAK9686084.1"/>
    </source>
</evidence>
<proteinExistence type="predicted"/>
<keyword evidence="3" id="KW-1185">Reference proteome</keyword>
<dbReference type="InterPro" id="IPR038606">
    <property type="entry name" value="To_sf"/>
</dbReference>
<dbReference type="GO" id="GO:0005615">
    <property type="term" value="C:extracellular space"/>
    <property type="evidence" value="ECO:0007669"/>
    <property type="project" value="TreeGrafter"/>
</dbReference>
<name>A0AAW1IAF9_POPJA</name>